<evidence type="ECO:0000256" key="1">
    <source>
        <dbReference type="SAM" id="MobiDB-lite"/>
    </source>
</evidence>
<sequence length="706" mass="75017">MLHSVGQDPPNQDWSSPNKVDIPISAVSADDPQLAAQVVPQHYDAPEGDQPTPPLFTSPPPTRPSNPRSAARNHELTKKDTPNPVPPRTKRKGDSVHDRRSFATTNSGAYALRPAASGTPTAPTYASGDDCHHAYPAVKRTHTEERAHLPRSDVPTHASSTATVYEPIDTPEYLGEGEGGGEGQTTHSLESAAGFGQQPTHRSMSRLHGSEIETDSEPGYDGDHRHSHGTETGPVADHVVQPGLDTTWRHSSALVETILQSRSDQPMSSGLQTQRPGASLMLATPRSGPTISARANLTGHMDAVYSQKADLNVTTGTNAQSAPVSAPVSMSMTAHSSDVAQPMDRSHRAEVAAAPAPDNAWTGIPQLSMNTTLGDLLAGGQARVQVLEATLARCTHLHAASLTAAHDRATAWARAAQLAERRARRARAVRDVWRARARQAVSARDEVRTTLGTLARRVGLHAGAMARVGKEIARRINDLNDVARSMESLGRVVTIDDEVDEAQAEAEAEAHAAAMAEAEALAQADDAPKPYPHMTESEAPYSDQGDNESDDDTRTSESNAELRGQMPWHSQEDDEETGDLRMGPAPDSYPFPSAPWQEASDAPSPSSSRSPSDPSPRPDPLHPVGKEPSTAYKLSQAAPPRHRPYHANPATGRPPGPRGHAMGQGQGPASKPPDDTANGPARKRAGRFHASAAPVPAMGDTPATPT</sequence>
<feature type="compositionally biased region" description="Polar residues" evidence="1">
    <location>
        <begin position="9"/>
        <end position="18"/>
    </location>
</feature>
<gene>
    <name evidence="2" type="ORF">CXG81DRAFT_20072</name>
</gene>
<feature type="compositionally biased region" description="Basic and acidic residues" evidence="1">
    <location>
        <begin position="142"/>
        <end position="151"/>
    </location>
</feature>
<proteinExistence type="predicted"/>
<feature type="compositionally biased region" description="Low complexity" evidence="1">
    <location>
        <begin position="599"/>
        <end position="612"/>
    </location>
</feature>
<feature type="compositionally biased region" description="Basic and acidic residues" evidence="1">
    <location>
        <begin position="72"/>
        <end position="81"/>
    </location>
</feature>
<feature type="region of interest" description="Disordered" evidence="1">
    <location>
        <begin position="527"/>
        <end position="706"/>
    </location>
</feature>
<organism evidence="2 3">
    <name type="scientific">Caulochytrium protostelioides</name>
    <dbReference type="NCBI Taxonomy" id="1555241"/>
    <lineage>
        <taxon>Eukaryota</taxon>
        <taxon>Fungi</taxon>
        <taxon>Fungi incertae sedis</taxon>
        <taxon>Chytridiomycota</taxon>
        <taxon>Chytridiomycota incertae sedis</taxon>
        <taxon>Chytridiomycetes</taxon>
        <taxon>Caulochytriales</taxon>
        <taxon>Caulochytriaceae</taxon>
        <taxon>Caulochytrium</taxon>
    </lineage>
</organism>
<dbReference type="AlphaFoldDB" id="A0A4V1IUA6"/>
<reference evidence="3" key="1">
    <citation type="journal article" date="2018" name="Nat. Microbiol.">
        <title>Leveraging single-cell genomics to expand the fungal tree of life.</title>
        <authorList>
            <person name="Ahrendt S.R."/>
            <person name="Quandt C.A."/>
            <person name="Ciobanu D."/>
            <person name="Clum A."/>
            <person name="Salamov A."/>
            <person name="Andreopoulos B."/>
            <person name="Cheng J.F."/>
            <person name="Woyke T."/>
            <person name="Pelin A."/>
            <person name="Henrissat B."/>
            <person name="Reynolds N.K."/>
            <person name="Benny G.L."/>
            <person name="Smith M.E."/>
            <person name="James T.Y."/>
            <person name="Grigoriev I.V."/>
        </authorList>
    </citation>
    <scope>NUCLEOTIDE SEQUENCE [LARGE SCALE GENOMIC DNA]</scope>
    <source>
        <strain evidence="3">ATCC 52028</strain>
    </source>
</reference>
<feature type="compositionally biased region" description="Pro residues" evidence="1">
    <location>
        <begin position="51"/>
        <end position="64"/>
    </location>
</feature>
<feature type="compositionally biased region" description="Basic and acidic residues" evidence="1">
    <location>
        <begin position="92"/>
        <end position="101"/>
    </location>
</feature>
<dbReference type="Proteomes" id="UP000274922">
    <property type="component" value="Unassembled WGS sequence"/>
</dbReference>
<name>A0A4V1IUA6_9FUNG</name>
<feature type="region of interest" description="Disordered" evidence="1">
    <location>
        <begin position="142"/>
        <end position="237"/>
    </location>
</feature>
<protein>
    <submittedName>
        <fullName evidence="2">Uncharacterized protein</fullName>
    </submittedName>
</protein>
<accession>A0A4V1IUA6</accession>
<dbReference type="EMBL" id="ML014249">
    <property type="protein sequence ID" value="RKO99888.1"/>
    <property type="molecule type" value="Genomic_DNA"/>
</dbReference>
<evidence type="ECO:0000313" key="3">
    <source>
        <dbReference type="Proteomes" id="UP000274922"/>
    </source>
</evidence>
<evidence type="ECO:0000313" key="2">
    <source>
        <dbReference type="EMBL" id="RKO99888.1"/>
    </source>
</evidence>
<feature type="region of interest" description="Disordered" evidence="1">
    <location>
        <begin position="1"/>
        <end position="128"/>
    </location>
</feature>
<keyword evidence="3" id="KW-1185">Reference proteome</keyword>